<evidence type="ECO:0000313" key="2">
    <source>
        <dbReference type="EMBL" id="EKO38749.1"/>
    </source>
</evidence>
<protein>
    <submittedName>
        <fullName evidence="2">Uncharacterized protein</fullName>
    </submittedName>
</protein>
<reference evidence="2 3" key="1">
    <citation type="submission" date="2012-07" db="EMBL/GenBank/DDBJ databases">
        <title>Draft genome sequence of Desulfovibrio magneticus str. Maddingley MBC34 obtained from a metagenomic sequence of a methanogenic enrichment isolated from coal-seam formation water in Victoria, Australia.</title>
        <authorList>
            <person name="Greenfield P."/>
            <person name="Hendry P."/>
            <person name="Li D."/>
            <person name="Rosewarne C.P."/>
            <person name="Tran-Dinh N."/>
            <person name="Elbourne L.D.H."/>
            <person name="Paulsen I.T."/>
            <person name="Midgley D.J."/>
        </authorList>
    </citation>
    <scope>NUCLEOTIDE SEQUENCE [LARGE SCALE GENOMIC DNA]</scope>
    <source>
        <strain evidence="3">Maddingley MBC34</strain>
    </source>
</reference>
<comment type="caution">
    <text evidence="2">The sequence shown here is derived from an EMBL/GenBank/DDBJ whole genome shotgun (WGS) entry which is preliminary data.</text>
</comment>
<evidence type="ECO:0000256" key="1">
    <source>
        <dbReference type="SAM" id="MobiDB-lite"/>
    </source>
</evidence>
<evidence type="ECO:0000313" key="3">
    <source>
        <dbReference type="Proteomes" id="UP000006272"/>
    </source>
</evidence>
<sequence length="86" mass="9312">MRVAQENLGYTDQHHHIPDFNPSASQPTWPASNPAVLVNYPTAGVACSDFFSWNYNFGLGIVLSTGALAQGLTTTPRPSPRSTLPR</sequence>
<name>K6GCA7_9BACT</name>
<gene>
    <name evidence="2" type="ORF">B193_2558</name>
</gene>
<dbReference type="EMBL" id="ALAO01000215">
    <property type="protein sequence ID" value="EKO38749.1"/>
    <property type="molecule type" value="Genomic_DNA"/>
</dbReference>
<dbReference type="AlphaFoldDB" id="K6GCA7"/>
<feature type="region of interest" description="Disordered" evidence="1">
    <location>
        <begin position="1"/>
        <end position="26"/>
    </location>
</feature>
<proteinExistence type="predicted"/>
<accession>K6GCA7</accession>
<organism evidence="2 3">
    <name type="scientific">Solidesulfovibrio magneticus str. Maddingley MBC34</name>
    <dbReference type="NCBI Taxonomy" id="1206767"/>
    <lineage>
        <taxon>Bacteria</taxon>
        <taxon>Pseudomonadati</taxon>
        <taxon>Thermodesulfobacteriota</taxon>
        <taxon>Desulfovibrionia</taxon>
        <taxon>Desulfovibrionales</taxon>
        <taxon>Desulfovibrionaceae</taxon>
        <taxon>Solidesulfovibrio</taxon>
    </lineage>
</organism>
<dbReference type="Proteomes" id="UP000006272">
    <property type="component" value="Unassembled WGS sequence"/>
</dbReference>